<protein>
    <submittedName>
        <fullName evidence="1">Heme-binding protein</fullName>
    </submittedName>
</protein>
<dbReference type="InterPro" id="IPR038084">
    <property type="entry name" value="PduO/GlcC-like_sf"/>
</dbReference>
<dbReference type="InterPro" id="IPR005624">
    <property type="entry name" value="PduO/GlcC-like"/>
</dbReference>
<dbReference type="Proteomes" id="UP001597083">
    <property type="component" value="Unassembled WGS sequence"/>
</dbReference>
<reference evidence="2" key="1">
    <citation type="journal article" date="2019" name="Int. J. Syst. Evol. Microbiol.">
        <title>The Global Catalogue of Microorganisms (GCM) 10K type strain sequencing project: providing services to taxonomists for standard genome sequencing and annotation.</title>
        <authorList>
            <consortium name="The Broad Institute Genomics Platform"/>
            <consortium name="The Broad Institute Genome Sequencing Center for Infectious Disease"/>
            <person name="Wu L."/>
            <person name="Ma J."/>
        </authorList>
    </citation>
    <scope>NUCLEOTIDE SEQUENCE [LARGE SCALE GENOMIC DNA]</scope>
    <source>
        <strain evidence="2">JCM 31696</strain>
    </source>
</reference>
<organism evidence="1 2">
    <name type="scientific">Actinomadura adrarensis</name>
    <dbReference type="NCBI Taxonomy" id="1819600"/>
    <lineage>
        <taxon>Bacteria</taxon>
        <taxon>Bacillati</taxon>
        <taxon>Actinomycetota</taxon>
        <taxon>Actinomycetes</taxon>
        <taxon>Streptosporangiales</taxon>
        <taxon>Thermomonosporaceae</taxon>
        <taxon>Actinomadura</taxon>
    </lineage>
</organism>
<accession>A0ABW3CCS6</accession>
<gene>
    <name evidence="1" type="ORF">ACFQ07_04350</name>
</gene>
<proteinExistence type="predicted"/>
<dbReference type="EMBL" id="JBHTIR010000465">
    <property type="protein sequence ID" value="MFD0851434.1"/>
    <property type="molecule type" value="Genomic_DNA"/>
</dbReference>
<evidence type="ECO:0000313" key="2">
    <source>
        <dbReference type="Proteomes" id="UP001597083"/>
    </source>
</evidence>
<dbReference type="SUPFAM" id="SSF143744">
    <property type="entry name" value="GlcG-like"/>
    <property type="match status" value="1"/>
</dbReference>
<sequence>MQTVHRLTLEDALVLLQAAEAEAERIGVKETICIADDGAHPIALHRMTGARLTGVEI</sequence>
<evidence type="ECO:0000313" key="1">
    <source>
        <dbReference type="EMBL" id="MFD0851434.1"/>
    </source>
</evidence>
<keyword evidence="2" id="KW-1185">Reference proteome</keyword>
<dbReference type="Pfam" id="PF03928">
    <property type="entry name" value="HbpS-like"/>
    <property type="match status" value="1"/>
</dbReference>
<dbReference type="Gene3D" id="3.30.450.150">
    <property type="entry name" value="Haem-degrading domain"/>
    <property type="match status" value="1"/>
</dbReference>
<name>A0ABW3CCS6_9ACTN</name>
<comment type="caution">
    <text evidence="1">The sequence shown here is derived from an EMBL/GenBank/DDBJ whole genome shotgun (WGS) entry which is preliminary data.</text>
</comment>
<feature type="non-terminal residue" evidence="1">
    <location>
        <position position="57"/>
    </location>
</feature>